<feature type="region of interest" description="Disordered" evidence="1">
    <location>
        <begin position="739"/>
        <end position="766"/>
    </location>
</feature>
<feature type="compositionally biased region" description="Polar residues" evidence="1">
    <location>
        <begin position="7"/>
        <end position="25"/>
    </location>
</feature>
<proteinExistence type="predicted"/>
<name>A0A2Z7D297_9LAMI</name>
<keyword evidence="3" id="KW-1185">Reference proteome</keyword>
<protein>
    <submittedName>
        <fullName evidence="2">Uncharacterized protein</fullName>
    </submittedName>
</protein>
<accession>A0A2Z7D297</accession>
<feature type="compositionally biased region" description="Low complexity" evidence="1">
    <location>
        <begin position="167"/>
        <end position="176"/>
    </location>
</feature>
<feature type="region of interest" description="Disordered" evidence="1">
    <location>
        <begin position="799"/>
        <end position="818"/>
    </location>
</feature>
<sequence>MTFRVVRTNQYNQDLGLIHSTNGNHLESPKEGSSIDHQKEERYKRDEETDERAVERSKERSKDRRMRTRPDRRPNRKNDRKVLMAEESTKSWTDTDSDSSSSSSSSSSDSEQEEVHCLMADQTSDDEVFDFSNIEFTREDLVQALNDMVHEYKTLSHTFEEIKAENASLKNSSAESSSEELEDTDSLNTELTAEIAAGAQVPIVDDPVATQPDIVPTVEATTDDPDAVIKKVFNQLDVVFQTDDGEQPQGTMVKETVVATKEPHWFDLPYDDLIAKWDAERPVVTASDTDEYVETLDVGAAGGDQQVQFSEEEPEDVEMREDKQVDGLIDAYEKMSLEDILITIPVYVPLASAGIEITKITMGKETQIPGVDEKTQYLASLPKIPVIDAVDQFFHSFSLKKLATINIEELSKKEEQVLCWGETETTHAALNRKRTCCSKIDEGSPRDCGAIIARTNTNTPSTCWLRTMIRVDGVWVVEPFCDQWVKIPWPVVCTEVSRQCSFVDFFPVVSEPFRILRKRWADVCLEVVEFCASKRLLPVGSVNFCKALAIVEPDSSFDYRQPTVFALRFSQFCTVYIQYSLFSRLTTEDISSFVAAIASERTVLRNVQMAQTTVSVAPIVQLLDEHSFYDSSSDAISIDFTAHDTATTASISLPAAPRPDITKALNQLLYTGLDVVDVRRVVRESHQELNARTNSLDEQVAATRNDLLEFSAQAQQTLNIITSQLSELVAYINWGGDNKRGESSSSRGPQPPPPPVDQIRGTGVNVSTPDFAQRVDMAQRNIMERVMDIDRRESLLQAERDRERRRRELSGSKRIRRH</sequence>
<feature type="compositionally biased region" description="Basic and acidic residues" evidence="1">
    <location>
        <begin position="27"/>
        <end position="89"/>
    </location>
</feature>
<dbReference type="EMBL" id="KQ990635">
    <property type="protein sequence ID" value="KZV52817.1"/>
    <property type="molecule type" value="Genomic_DNA"/>
</dbReference>
<dbReference type="AlphaFoldDB" id="A0A2Z7D297"/>
<feature type="region of interest" description="Disordered" evidence="1">
    <location>
        <begin position="167"/>
        <end position="186"/>
    </location>
</feature>
<feature type="compositionally biased region" description="Low complexity" evidence="1">
    <location>
        <begin position="90"/>
        <end position="109"/>
    </location>
</feature>
<dbReference type="Proteomes" id="UP000250235">
    <property type="component" value="Unassembled WGS sequence"/>
</dbReference>
<feature type="region of interest" description="Disordered" evidence="1">
    <location>
        <begin position="1"/>
        <end position="116"/>
    </location>
</feature>
<evidence type="ECO:0000313" key="2">
    <source>
        <dbReference type="EMBL" id="KZV52817.1"/>
    </source>
</evidence>
<gene>
    <name evidence="2" type="ORF">F511_13972</name>
</gene>
<evidence type="ECO:0000256" key="1">
    <source>
        <dbReference type="SAM" id="MobiDB-lite"/>
    </source>
</evidence>
<organism evidence="2 3">
    <name type="scientific">Dorcoceras hygrometricum</name>
    <dbReference type="NCBI Taxonomy" id="472368"/>
    <lineage>
        <taxon>Eukaryota</taxon>
        <taxon>Viridiplantae</taxon>
        <taxon>Streptophyta</taxon>
        <taxon>Embryophyta</taxon>
        <taxon>Tracheophyta</taxon>
        <taxon>Spermatophyta</taxon>
        <taxon>Magnoliopsida</taxon>
        <taxon>eudicotyledons</taxon>
        <taxon>Gunneridae</taxon>
        <taxon>Pentapetalae</taxon>
        <taxon>asterids</taxon>
        <taxon>lamiids</taxon>
        <taxon>Lamiales</taxon>
        <taxon>Gesneriaceae</taxon>
        <taxon>Didymocarpoideae</taxon>
        <taxon>Trichosporeae</taxon>
        <taxon>Loxocarpinae</taxon>
        <taxon>Dorcoceras</taxon>
    </lineage>
</organism>
<reference evidence="2 3" key="1">
    <citation type="journal article" date="2015" name="Proc. Natl. Acad. Sci. U.S.A.">
        <title>The resurrection genome of Boea hygrometrica: A blueprint for survival of dehydration.</title>
        <authorList>
            <person name="Xiao L."/>
            <person name="Yang G."/>
            <person name="Zhang L."/>
            <person name="Yang X."/>
            <person name="Zhao S."/>
            <person name="Ji Z."/>
            <person name="Zhou Q."/>
            <person name="Hu M."/>
            <person name="Wang Y."/>
            <person name="Chen M."/>
            <person name="Xu Y."/>
            <person name="Jin H."/>
            <person name="Xiao X."/>
            <person name="Hu G."/>
            <person name="Bao F."/>
            <person name="Hu Y."/>
            <person name="Wan P."/>
            <person name="Li L."/>
            <person name="Deng X."/>
            <person name="Kuang T."/>
            <person name="Xiang C."/>
            <person name="Zhu J.K."/>
            <person name="Oliver M.J."/>
            <person name="He Y."/>
        </authorList>
    </citation>
    <scope>NUCLEOTIDE SEQUENCE [LARGE SCALE GENOMIC DNA]</scope>
    <source>
        <strain evidence="3">cv. XS01</strain>
    </source>
</reference>
<feature type="compositionally biased region" description="Basic and acidic residues" evidence="1">
    <location>
        <begin position="799"/>
        <end position="811"/>
    </location>
</feature>
<evidence type="ECO:0000313" key="3">
    <source>
        <dbReference type="Proteomes" id="UP000250235"/>
    </source>
</evidence>